<dbReference type="PRINTS" id="PR00033">
    <property type="entry name" value="HTHASNC"/>
</dbReference>
<dbReference type="InterPro" id="IPR011008">
    <property type="entry name" value="Dimeric_a/b-barrel"/>
</dbReference>
<dbReference type="Proteomes" id="UP000529637">
    <property type="component" value="Unassembled WGS sequence"/>
</dbReference>
<evidence type="ECO:0000313" key="6">
    <source>
        <dbReference type="Proteomes" id="UP000529637"/>
    </source>
</evidence>
<organism evidence="5 6">
    <name type="scientific">Piscinibacter koreensis</name>
    <dbReference type="NCBI Taxonomy" id="2742824"/>
    <lineage>
        <taxon>Bacteria</taxon>
        <taxon>Pseudomonadati</taxon>
        <taxon>Pseudomonadota</taxon>
        <taxon>Betaproteobacteria</taxon>
        <taxon>Burkholderiales</taxon>
        <taxon>Sphaerotilaceae</taxon>
        <taxon>Piscinibacter</taxon>
    </lineage>
</organism>
<accession>A0A7Y6NNA5</accession>
<name>A0A7Y6NNA5_9BURK</name>
<dbReference type="AlphaFoldDB" id="A0A7Y6NNA5"/>
<dbReference type="InterPro" id="IPR000485">
    <property type="entry name" value="AsnC-type_HTH_dom"/>
</dbReference>
<comment type="caution">
    <text evidence="5">The sequence shown here is derived from an EMBL/GenBank/DDBJ whole genome shotgun (WGS) entry which is preliminary data.</text>
</comment>
<dbReference type="InterPro" id="IPR019887">
    <property type="entry name" value="Tscrpt_reg_AsnC/Lrp_C"/>
</dbReference>
<dbReference type="RefSeq" id="WP_176069153.1">
    <property type="nucleotide sequence ID" value="NZ_JABWMJ010000004.1"/>
</dbReference>
<dbReference type="PROSITE" id="PS50956">
    <property type="entry name" value="HTH_ASNC_2"/>
    <property type="match status" value="1"/>
</dbReference>
<dbReference type="Pfam" id="PF01037">
    <property type="entry name" value="AsnC_trans_reg"/>
    <property type="match status" value="1"/>
</dbReference>
<proteinExistence type="predicted"/>
<dbReference type="InterPro" id="IPR036388">
    <property type="entry name" value="WH-like_DNA-bd_sf"/>
</dbReference>
<dbReference type="InterPro" id="IPR019888">
    <property type="entry name" value="Tscrpt_reg_AsnC-like"/>
</dbReference>
<dbReference type="SUPFAM" id="SSF46785">
    <property type="entry name" value="Winged helix' DNA-binding domain"/>
    <property type="match status" value="1"/>
</dbReference>
<evidence type="ECO:0000256" key="2">
    <source>
        <dbReference type="ARBA" id="ARBA00023125"/>
    </source>
</evidence>
<dbReference type="Pfam" id="PF13412">
    <property type="entry name" value="HTH_24"/>
    <property type="match status" value="1"/>
</dbReference>
<dbReference type="PANTHER" id="PTHR30154:SF34">
    <property type="entry name" value="TRANSCRIPTIONAL REGULATOR AZLB"/>
    <property type="match status" value="1"/>
</dbReference>
<dbReference type="Gene3D" id="3.30.70.920">
    <property type="match status" value="1"/>
</dbReference>
<dbReference type="Gene3D" id="1.10.10.10">
    <property type="entry name" value="Winged helix-like DNA-binding domain superfamily/Winged helix DNA-binding domain"/>
    <property type="match status" value="1"/>
</dbReference>
<dbReference type="SUPFAM" id="SSF54909">
    <property type="entry name" value="Dimeric alpha+beta barrel"/>
    <property type="match status" value="1"/>
</dbReference>
<protein>
    <submittedName>
        <fullName evidence="5">Lrp/AsnC family transcriptional regulator</fullName>
    </submittedName>
</protein>
<dbReference type="GO" id="GO:0043565">
    <property type="term" value="F:sequence-specific DNA binding"/>
    <property type="evidence" value="ECO:0007669"/>
    <property type="project" value="InterPro"/>
</dbReference>
<reference evidence="5 6" key="1">
    <citation type="submission" date="2020-06" db="EMBL/GenBank/DDBJ databases">
        <title>Schlegella sp. ID0723 isolated from air conditioner.</title>
        <authorList>
            <person name="Kim D.Y."/>
            <person name="Kim D.-U."/>
        </authorList>
    </citation>
    <scope>NUCLEOTIDE SEQUENCE [LARGE SCALE GENOMIC DNA]</scope>
    <source>
        <strain evidence="5 6">ID0723</strain>
    </source>
</reference>
<dbReference type="GO" id="GO:0005829">
    <property type="term" value="C:cytosol"/>
    <property type="evidence" value="ECO:0007669"/>
    <property type="project" value="TreeGrafter"/>
</dbReference>
<evidence type="ECO:0000256" key="1">
    <source>
        <dbReference type="ARBA" id="ARBA00023015"/>
    </source>
</evidence>
<dbReference type="GO" id="GO:0043200">
    <property type="term" value="P:response to amino acid"/>
    <property type="evidence" value="ECO:0007669"/>
    <property type="project" value="TreeGrafter"/>
</dbReference>
<dbReference type="CDD" id="cd00090">
    <property type="entry name" value="HTH_ARSR"/>
    <property type="match status" value="1"/>
</dbReference>
<keyword evidence="1" id="KW-0805">Transcription regulation</keyword>
<dbReference type="GO" id="GO:0006355">
    <property type="term" value="P:regulation of DNA-templated transcription"/>
    <property type="evidence" value="ECO:0007669"/>
    <property type="project" value="UniProtKB-ARBA"/>
</dbReference>
<keyword evidence="2" id="KW-0238">DNA-binding</keyword>
<keyword evidence="3" id="KW-0804">Transcription</keyword>
<dbReference type="InterPro" id="IPR036390">
    <property type="entry name" value="WH_DNA-bd_sf"/>
</dbReference>
<dbReference type="SMART" id="SM00344">
    <property type="entry name" value="HTH_ASNC"/>
    <property type="match status" value="1"/>
</dbReference>
<gene>
    <name evidence="5" type="ORF">HQN59_11265</name>
</gene>
<dbReference type="InterPro" id="IPR011991">
    <property type="entry name" value="ArsR-like_HTH"/>
</dbReference>
<sequence length="170" mass="19596">MKAPKNVRQKSISAEQTPATYDKFDLAILRELLTDSRRTLQEIGATVKLSPTTCWSRIKRLEADGVIKRYTVDVERTRLGYQDTVIVQLTLASHTDQTLYEFGRILSQIPEVMDAYLVSGDYDYYIRIAVKDTRDYERLLREKLYKIPGIRHSKSSFVLRVLKDGHVPVG</sequence>
<evidence type="ECO:0000256" key="3">
    <source>
        <dbReference type="ARBA" id="ARBA00023163"/>
    </source>
</evidence>
<feature type="domain" description="HTH asnC-type" evidence="4">
    <location>
        <begin position="21"/>
        <end position="82"/>
    </location>
</feature>
<dbReference type="PANTHER" id="PTHR30154">
    <property type="entry name" value="LEUCINE-RESPONSIVE REGULATORY PROTEIN"/>
    <property type="match status" value="1"/>
</dbReference>
<evidence type="ECO:0000259" key="4">
    <source>
        <dbReference type="PROSITE" id="PS50956"/>
    </source>
</evidence>
<dbReference type="EMBL" id="JABWMJ010000004">
    <property type="protein sequence ID" value="NUZ06338.1"/>
    <property type="molecule type" value="Genomic_DNA"/>
</dbReference>
<keyword evidence="6" id="KW-1185">Reference proteome</keyword>
<evidence type="ECO:0000313" key="5">
    <source>
        <dbReference type="EMBL" id="NUZ06338.1"/>
    </source>
</evidence>